<evidence type="ECO:0000256" key="4">
    <source>
        <dbReference type="ARBA" id="ARBA00023163"/>
    </source>
</evidence>
<dbReference type="AlphaFoldDB" id="A0A6P4BC03"/>
<dbReference type="GeneID" id="107461362"/>
<evidence type="ECO:0000256" key="2">
    <source>
        <dbReference type="ARBA" id="ARBA00023015"/>
    </source>
</evidence>
<dbReference type="GO" id="GO:0000978">
    <property type="term" value="F:RNA polymerase II cis-regulatory region sequence-specific DNA binding"/>
    <property type="evidence" value="ECO:0007669"/>
    <property type="project" value="TreeGrafter"/>
</dbReference>
<dbReference type="PANTHER" id="PTHR16223:SF49">
    <property type="entry name" value="TRANSCRIPTION FACTOR BHLH52-RELATED"/>
    <property type="match status" value="1"/>
</dbReference>
<keyword evidence="4" id="KW-0804">Transcription</keyword>
<dbReference type="Pfam" id="PF00010">
    <property type="entry name" value="HLH"/>
    <property type="match status" value="1"/>
</dbReference>
<dbReference type="OrthoDB" id="1921534at2759"/>
<dbReference type="InterPro" id="IPR045239">
    <property type="entry name" value="bHLH95_bHLH"/>
</dbReference>
<dbReference type="SMART" id="SM00353">
    <property type="entry name" value="HLH"/>
    <property type="match status" value="1"/>
</dbReference>
<feature type="domain" description="BHLH" evidence="6">
    <location>
        <begin position="195"/>
        <end position="244"/>
    </location>
</feature>
<organism evidence="7 8">
    <name type="scientific">Arachis duranensis</name>
    <name type="common">Wild peanut</name>
    <dbReference type="NCBI Taxonomy" id="130453"/>
    <lineage>
        <taxon>Eukaryota</taxon>
        <taxon>Viridiplantae</taxon>
        <taxon>Streptophyta</taxon>
        <taxon>Embryophyta</taxon>
        <taxon>Tracheophyta</taxon>
        <taxon>Spermatophyta</taxon>
        <taxon>Magnoliopsida</taxon>
        <taxon>eudicotyledons</taxon>
        <taxon>Gunneridae</taxon>
        <taxon>Pentapetalae</taxon>
        <taxon>rosids</taxon>
        <taxon>fabids</taxon>
        <taxon>Fabales</taxon>
        <taxon>Fabaceae</taxon>
        <taxon>Papilionoideae</taxon>
        <taxon>50 kb inversion clade</taxon>
        <taxon>dalbergioids sensu lato</taxon>
        <taxon>Dalbergieae</taxon>
        <taxon>Pterocarpus clade</taxon>
        <taxon>Arachis</taxon>
    </lineage>
</organism>
<dbReference type="RefSeq" id="XP_015935328.1">
    <property type="nucleotide sequence ID" value="XM_016079842.1"/>
</dbReference>
<keyword evidence="7" id="KW-1185">Reference proteome</keyword>
<evidence type="ECO:0000313" key="7">
    <source>
        <dbReference type="Proteomes" id="UP000515211"/>
    </source>
</evidence>
<dbReference type="InterPro" id="IPR011598">
    <property type="entry name" value="bHLH_dom"/>
</dbReference>
<dbReference type="PANTHER" id="PTHR16223">
    <property type="entry name" value="TRANSCRIPTION FACTOR BHLH83-RELATED"/>
    <property type="match status" value="1"/>
</dbReference>
<dbReference type="Gene3D" id="4.10.280.10">
    <property type="entry name" value="Helix-loop-helix DNA-binding domain"/>
    <property type="match status" value="1"/>
</dbReference>
<comment type="subcellular location">
    <subcellularLocation>
        <location evidence="1">Nucleus</location>
    </subcellularLocation>
</comment>
<dbReference type="GO" id="GO:0046983">
    <property type="term" value="F:protein dimerization activity"/>
    <property type="evidence" value="ECO:0007669"/>
    <property type="project" value="InterPro"/>
</dbReference>
<evidence type="ECO:0000256" key="3">
    <source>
        <dbReference type="ARBA" id="ARBA00023125"/>
    </source>
</evidence>
<dbReference type="PROSITE" id="PS50888">
    <property type="entry name" value="BHLH"/>
    <property type="match status" value="1"/>
</dbReference>
<proteinExistence type="predicted"/>
<dbReference type="InterPro" id="IPR036638">
    <property type="entry name" value="HLH_DNA-bd_sf"/>
</dbReference>
<gene>
    <name evidence="8" type="primary">LOC107461362</name>
</gene>
<keyword evidence="5" id="KW-0539">Nucleus</keyword>
<dbReference type="InterPro" id="IPR045843">
    <property type="entry name" value="IND-like"/>
</dbReference>
<sequence length="328" mass="37213">MALNTYVNGDALQNSIISEIFTTNFHELTAPKELTPDYYYHQHNQEGLFPNNFFFDPYFDLNNGFFHPEILSYHQLGLSCTSSHDLFISPNKTEYSNVNTIFSSPKRQKYFHKDEDEERQLPPPFKEYSSPNLFDGFTMNSSSLLPSEGAALPEELLLPAAVATPSSDFMVPNVVLNSFCVGINNDSKKKKNSERTISAQSIAARERRRKITDKTQELGKLVPGGSKMNTAEMLHAASKYVKYLQTQIGMLQLMNTLQKEDEVAPPSEDLRALITSPCVQENLYSEELCFVPKDFVTALTNQRDIRSKPTIFKDLKELIETNNVQKKA</sequence>
<evidence type="ECO:0000259" key="6">
    <source>
        <dbReference type="PROSITE" id="PS50888"/>
    </source>
</evidence>
<reference evidence="8" key="2">
    <citation type="submission" date="2025-08" db="UniProtKB">
        <authorList>
            <consortium name="RefSeq"/>
        </authorList>
    </citation>
    <scope>IDENTIFICATION</scope>
    <source>
        <tissue evidence="8">Whole plant</tissue>
    </source>
</reference>
<dbReference type="GO" id="GO:0000981">
    <property type="term" value="F:DNA-binding transcription factor activity, RNA polymerase II-specific"/>
    <property type="evidence" value="ECO:0007669"/>
    <property type="project" value="TreeGrafter"/>
</dbReference>
<keyword evidence="3" id="KW-0238">DNA-binding</keyword>
<dbReference type="KEGG" id="adu:107461362"/>
<dbReference type="GO" id="GO:0005634">
    <property type="term" value="C:nucleus"/>
    <property type="evidence" value="ECO:0007669"/>
    <property type="project" value="UniProtKB-SubCell"/>
</dbReference>
<keyword evidence="2" id="KW-0805">Transcription regulation</keyword>
<evidence type="ECO:0000256" key="1">
    <source>
        <dbReference type="ARBA" id="ARBA00004123"/>
    </source>
</evidence>
<accession>A0A6P4BC03</accession>
<evidence type="ECO:0000313" key="8">
    <source>
        <dbReference type="RefSeq" id="XP_015935328.1"/>
    </source>
</evidence>
<dbReference type="CDD" id="cd11393">
    <property type="entry name" value="bHLH_AtbHLH_like"/>
    <property type="match status" value="1"/>
</dbReference>
<reference evidence="7" key="1">
    <citation type="journal article" date="2016" name="Nat. Genet.">
        <title>The genome sequences of Arachis duranensis and Arachis ipaensis, the diploid ancestors of cultivated peanut.</title>
        <authorList>
            <person name="Bertioli D.J."/>
            <person name="Cannon S.B."/>
            <person name="Froenicke L."/>
            <person name="Huang G."/>
            <person name="Farmer A.D."/>
            <person name="Cannon E.K."/>
            <person name="Liu X."/>
            <person name="Gao D."/>
            <person name="Clevenger J."/>
            <person name="Dash S."/>
            <person name="Ren L."/>
            <person name="Moretzsohn M.C."/>
            <person name="Shirasawa K."/>
            <person name="Huang W."/>
            <person name="Vidigal B."/>
            <person name="Abernathy B."/>
            <person name="Chu Y."/>
            <person name="Niederhuth C.E."/>
            <person name="Umale P."/>
            <person name="Araujo A.C."/>
            <person name="Kozik A."/>
            <person name="Kim K.D."/>
            <person name="Burow M.D."/>
            <person name="Varshney R.K."/>
            <person name="Wang X."/>
            <person name="Zhang X."/>
            <person name="Barkley N."/>
            <person name="Guimaraes P.M."/>
            <person name="Isobe S."/>
            <person name="Guo B."/>
            <person name="Liao B."/>
            <person name="Stalker H.T."/>
            <person name="Schmitz R.J."/>
            <person name="Scheffler B.E."/>
            <person name="Leal-Bertioli S.C."/>
            <person name="Xun X."/>
            <person name="Jackson S.A."/>
            <person name="Michelmore R."/>
            <person name="Ozias-Akins P."/>
        </authorList>
    </citation>
    <scope>NUCLEOTIDE SEQUENCE [LARGE SCALE GENOMIC DNA]</scope>
    <source>
        <strain evidence="7">cv. V14167</strain>
    </source>
</reference>
<evidence type="ECO:0000256" key="5">
    <source>
        <dbReference type="ARBA" id="ARBA00023242"/>
    </source>
</evidence>
<name>A0A6P4BC03_ARADU</name>
<dbReference type="SUPFAM" id="SSF47459">
    <property type="entry name" value="HLH, helix-loop-helix DNA-binding domain"/>
    <property type="match status" value="1"/>
</dbReference>
<protein>
    <submittedName>
        <fullName evidence="8">Transcription factor bHLH52-like</fullName>
    </submittedName>
</protein>
<dbReference type="Proteomes" id="UP000515211">
    <property type="component" value="Chromosome 8"/>
</dbReference>